<dbReference type="GO" id="GO:0016020">
    <property type="term" value="C:membrane"/>
    <property type="evidence" value="ECO:0007669"/>
    <property type="project" value="InterPro"/>
</dbReference>
<dbReference type="GO" id="GO:0007165">
    <property type="term" value="P:signal transduction"/>
    <property type="evidence" value="ECO:0007669"/>
    <property type="project" value="InterPro"/>
</dbReference>
<dbReference type="Proteomes" id="UP000075604">
    <property type="component" value="Unassembled WGS sequence"/>
</dbReference>
<accession>A0A150PLQ3</accession>
<evidence type="ECO:0000256" key="3">
    <source>
        <dbReference type="SAM" id="Phobius"/>
    </source>
</evidence>
<dbReference type="InterPro" id="IPR052016">
    <property type="entry name" value="Bact_Sigma-Reg"/>
</dbReference>
<gene>
    <name evidence="5" type="ORF">BE04_40045</name>
</gene>
<dbReference type="SUPFAM" id="SSF158472">
    <property type="entry name" value="HAMP domain-like"/>
    <property type="match status" value="1"/>
</dbReference>
<feature type="domain" description="HAMP" evidence="4">
    <location>
        <begin position="467"/>
        <end position="519"/>
    </location>
</feature>
<dbReference type="SMART" id="SM00331">
    <property type="entry name" value="PP2C_SIG"/>
    <property type="match status" value="1"/>
</dbReference>
<dbReference type="PANTHER" id="PTHR43156:SF2">
    <property type="entry name" value="STAGE II SPORULATION PROTEIN E"/>
    <property type="match status" value="1"/>
</dbReference>
<keyword evidence="3" id="KW-0812">Transmembrane</keyword>
<dbReference type="PROSITE" id="PS50885">
    <property type="entry name" value="HAMP"/>
    <property type="match status" value="1"/>
</dbReference>
<keyword evidence="3" id="KW-0472">Membrane</keyword>
<comment type="caution">
    <text evidence="5">The sequence shown here is derived from an EMBL/GenBank/DDBJ whole genome shotgun (WGS) entry which is preliminary data.</text>
</comment>
<keyword evidence="3" id="KW-1133">Transmembrane helix</keyword>
<dbReference type="PANTHER" id="PTHR43156">
    <property type="entry name" value="STAGE II SPORULATION PROTEIN E-RELATED"/>
    <property type="match status" value="1"/>
</dbReference>
<reference evidence="5 6" key="1">
    <citation type="submission" date="2014-02" db="EMBL/GenBank/DDBJ databases">
        <title>The small core and large imbalanced accessory genome model reveals a collaborative survival strategy of Sorangium cellulosum strains in nature.</title>
        <authorList>
            <person name="Han K."/>
            <person name="Peng R."/>
            <person name="Blom J."/>
            <person name="Li Y.-Z."/>
        </authorList>
    </citation>
    <scope>NUCLEOTIDE SEQUENCE [LARGE SCALE GENOMIC DNA]</scope>
    <source>
        <strain evidence="5 6">So0157-18</strain>
    </source>
</reference>
<dbReference type="SUPFAM" id="SSF81606">
    <property type="entry name" value="PP2C-like"/>
    <property type="match status" value="1"/>
</dbReference>
<dbReference type="Pfam" id="PF07228">
    <property type="entry name" value="SpoIIE"/>
    <property type="match status" value="1"/>
</dbReference>
<dbReference type="SMART" id="SM00304">
    <property type="entry name" value="HAMP"/>
    <property type="match status" value="1"/>
</dbReference>
<dbReference type="AlphaFoldDB" id="A0A150PLQ3"/>
<dbReference type="InterPro" id="IPR036457">
    <property type="entry name" value="PPM-type-like_dom_sf"/>
</dbReference>
<keyword evidence="1" id="KW-0378">Hydrolase</keyword>
<evidence type="ECO:0000259" key="4">
    <source>
        <dbReference type="PROSITE" id="PS50885"/>
    </source>
</evidence>
<evidence type="ECO:0000313" key="5">
    <source>
        <dbReference type="EMBL" id="KYF56486.1"/>
    </source>
</evidence>
<dbReference type="Gene3D" id="3.60.40.10">
    <property type="entry name" value="PPM-type phosphatase domain"/>
    <property type="match status" value="1"/>
</dbReference>
<feature type="transmembrane region" description="Helical" evidence="3">
    <location>
        <begin position="444"/>
        <end position="466"/>
    </location>
</feature>
<evidence type="ECO:0000256" key="1">
    <source>
        <dbReference type="ARBA" id="ARBA00022801"/>
    </source>
</evidence>
<dbReference type="Gene3D" id="3.30.450.20">
    <property type="entry name" value="PAS domain"/>
    <property type="match status" value="2"/>
</dbReference>
<proteinExistence type="predicted"/>
<organism evidence="5 6">
    <name type="scientific">Sorangium cellulosum</name>
    <name type="common">Polyangium cellulosum</name>
    <dbReference type="NCBI Taxonomy" id="56"/>
    <lineage>
        <taxon>Bacteria</taxon>
        <taxon>Pseudomonadati</taxon>
        <taxon>Myxococcota</taxon>
        <taxon>Polyangia</taxon>
        <taxon>Polyangiales</taxon>
        <taxon>Polyangiaceae</taxon>
        <taxon>Sorangium</taxon>
    </lineage>
</organism>
<dbReference type="InterPro" id="IPR001932">
    <property type="entry name" value="PPM-type_phosphatase-like_dom"/>
</dbReference>
<dbReference type="EMBL" id="JELX01002118">
    <property type="protein sequence ID" value="KYF56486.1"/>
    <property type="molecule type" value="Genomic_DNA"/>
</dbReference>
<keyword evidence="2" id="KW-0175">Coiled coil</keyword>
<dbReference type="InterPro" id="IPR003660">
    <property type="entry name" value="HAMP_dom"/>
</dbReference>
<dbReference type="Gene3D" id="6.10.340.10">
    <property type="match status" value="1"/>
</dbReference>
<name>A0A150PLQ3_SORCE</name>
<dbReference type="GO" id="GO:0016791">
    <property type="term" value="F:phosphatase activity"/>
    <property type="evidence" value="ECO:0007669"/>
    <property type="project" value="TreeGrafter"/>
</dbReference>
<evidence type="ECO:0000313" key="6">
    <source>
        <dbReference type="Proteomes" id="UP000075604"/>
    </source>
</evidence>
<feature type="coiled-coil region" evidence="2">
    <location>
        <begin position="507"/>
        <end position="552"/>
    </location>
</feature>
<dbReference type="CDD" id="cd06225">
    <property type="entry name" value="HAMP"/>
    <property type="match status" value="1"/>
</dbReference>
<dbReference type="Pfam" id="PF00672">
    <property type="entry name" value="HAMP"/>
    <property type="match status" value="1"/>
</dbReference>
<protein>
    <submittedName>
        <fullName evidence="5">Phosphoserine phosphatase</fullName>
    </submittedName>
</protein>
<sequence>MEAKERKKFSIVQWIVERSSGRFRTKFMLVASFGVLIALASSAGTALYNVTRLEQEASAEVYGGLARANDEYLENYIETTALRLDLLFEQTFSELRMTASMLQTLIDYPDAAEAIGTLPDKSSFFKDDFEVDPNGKWTQNKPGEQSVMSVWHYMLEKDGSIKPDILKDVKKNAIFDLFGPAIVKNGSEKLQVYYVGPKEKPIMRLTPWLEMAQTFDRLYPGHTDKNFWDSFFPGIYEGWQRWLKDPSSKPVPKTDVTGYPPYIDAATGGNIVTFFNPLWTKDRTDCAGAVAIDITLDQAVALIRHVHIKSSGFAFMSMSDTNVLAINSEGEKVLGIGTRDGQNEGVKEVKRLLSQSQFPEVAKIAMPSSEKPVFHRVSIQRAPGEPATPYVIVLRRLPGMNFYRGEKPIGMEYWVLGFVVPESELFSTVHTAQRAIQSTAGNILGQQIIVVVLSLFAVLVGIAWVARRITANLVDLSEAAHRLMNKDYSMRVNIDSQDEIGRLGMTFNAMASDIERYTANLEELVSERTMALEKANEEISELNAKLAQENIRLGAELNVARQLQLMVLPAPSELQEIPGLDIAGYMAPADEVGGDYYDVLRSDGLVKIGIGDVTGHGLESGVLMLMVQTAVRTLLASNERDPKKFLSIVNKVIYQNIQRIRSDKNLSLTLLDYSDGQLQLTGQHEDLIIVRKDGTLDRIETMGLGLPIGIDLDISDFIGSIEVKLEPGDVVTLFSDGITEAEDSAEEQYGIDRLCHVISRNHERTSREIKDAIIEDVLAHVGYNKIHDDITVLVIKRV</sequence>
<feature type="transmembrane region" description="Helical" evidence="3">
    <location>
        <begin position="27"/>
        <end position="48"/>
    </location>
</feature>
<evidence type="ECO:0000256" key="2">
    <source>
        <dbReference type="SAM" id="Coils"/>
    </source>
</evidence>